<evidence type="ECO:0000313" key="3">
    <source>
        <dbReference type="Proteomes" id="UP000594262"/>
    </source>
</evidence>
<name>A0A7M5XGW5_9CNID</name>
<protein>
    <submittedName>
        <fullName evidence="2">Uncharacterized protein</fullName>
    </submittedName>
</protein>
<dbReference type="AlphaFoldDB" id="A0A7M5XGW5"/>
<organism evidence="2 3">
    <name type="scientific">Clytia hemisphaerica</name>
    <dbReference type="NCBI Taxonomy" id="252671"/>
    <lineage>
        <taxon>Eukaryota</taxon>
        <taxon>Metazoa</taxon>
        <taxon>Cnidaria</taxon>
        <taxon>Hydrozoa</taxon>
        <taxon>Hydroidolina</taxon>
        <taxon>Leptothecata</taxon>
        <taxon>Obeliida</taxon>
        <taxon>Clytiidae</taxon>
        <taxon>Clytia</taxon>
    </lineage>
</organism>
<feature type="compositionally biased region" description="Basic and acidic residues" evidence="1">
    <location>
        <begin position="95"/>
        <end position="110"/>
    </location>
</feature>
<reference evidence="2" key="1">
    <citation type="submission" date="2021-01" db="UniProtKB">
        <authorList>
            <consortium name="EnsemblMetazoa"/>
        </authorList>
    </citation>
    <scope>IDENTIFICATION</scope>
</reference>
<proteinExistence type="predicted"/>
<sequence>LNQTTFKIWMQKKKELGYTQKTHSAFAHFLVTTHLTAGESESEPETDSSNSQQSGTDEEIIVADVIESDDEQQIVDVTGGLEPEHDDDGDALQQDAEKADSERTLTESERTLTALNLSTHDEGKMSGFLQKWQ</sequence>
<dbReference type="EnsemblMetazoa" id="CLYHEMT021723.2">
    <property type="protein sequence ID" value="CLYHEMP021723.2"/>
    <property type="gene ID" value="CLYHEMG021723"/>
</dbReference>
<feature type="region of interest" description="Disordered" evidence="1">
    <location>
        <begin position="35"/>
        <end position="59"/>
    </location>
</feature>
<accession>A0A7M5XGW5</accession>
<evidence type="ECO:0000313" key="2">
    <source>
        <dbReference type="EnsemblMetazoa" id="CLYHEMP021723.2"/>
    </source>
</evidence>
<keyword evidence="3" id="KW-1185">Reference proteome</keyword>
<evidence type="ECO:0000256" key="1">
    <source>
        <dbReference type="SAM" id="MobiDB-lite"/>
    </source>
</evidence>
<dbReference type="Proteomes" id="UP000594262">
    <property type="component" value="Unplaced"/>
</dbReference>
<feature type="region of interest" description="Disordered" evidence="1">
    <location>
        <begin position="77"/>
        <end position="133"/>
    </location>
</feature>